<accession>A0A4R6WUL8</accession>
<keyword evidence="4" id="KW-1185">Reference proteome</keyword>
<dbReference type="Pfam" id="PF05235">
    <property type="entry name" value="CHAD"/>
    <property type="match status" value="1"/>
</dbReference>
<feature type="domain" description="CHAD" evidence="2">
    <location>
        <begin position="237"/>
        <end position="522"/>
    </location>
</feature>
<dbReference type="SUPFAM" id="SSF55154">
    <property type="entry name" value="CYTH-like phosphatases"/>
    <property type="match status" value="1"/>
</dbReference>
<dbReference type="Gene3D" id="2.40.320.10">
    <property type="entry name" value="Hypothetical Protein Pfu-838710-001"/>
    <property type="match status" value="1"/>
</dbReference>
<dbReference type="SMART" id="SM00880">
    <property type="entry name" value="CHAD"/>
    <property type="match status" value="1"/>
</dbReference>
<dbReference type="Pfam" id="PF01928">
    <property type="entry name" value="CYTH"/>
    <property type="match status" value="1"/>
</dbReference>
<name>A0A4R6WUL8_9PROT</name>
<dbReference type="InterPro" id="IPR038186">
    <property type="entry name" value="CHAD_dom_sf"/>
</dbReference>
<dbReference type="PANTHER" id="PTHR39569:SF1">
    <property type="entry name" value="INORGANIC TRIPHOSPHATASE"/>
    <property type="match status" value="1"/>
</dbReference>
<dbReference type="InterPro" id="IPR023577">
    <property type="entry name" value="CYTH_domain"/>
</dbReference>
<organism evidence="3 4">
    <name type="scientific">Dongia mobilis</name>
    <dbReference type="NCBI Taxonomy" id="578943"/>
    <lineage>
        <taxon>Bacteria</taxon>
        <taxon>Pseudomonadati</taxon>
        <taxon>Pseudomonadota</taxon>
        <taxon>Alphaproteobacteria</taxon>
        <taxon>Rhodospirillales</taxon>
        <taxon>Dongiaceae</taxon>
        <taxon>Dongia</taxon>
    </lineage>
</organism>
<dbReference type="SMART" id="SM01118">
    <property type="entry name" value="CYTH"/>
    <property type="match status" value="1"/>
</dbReference>
<protein>
    <submittedName>
        <fullName evidence="3">Inorganic triphosphatase YgiF</fullName>
    </submittedName>
</protein>
<dbReference type="PROSITE" id="PS51707">
    <property type="entry name" value="CYTH"/>
    <property type="match status" value="1"/>
</dbReference>
<dbReference type="GO" id="GO:0050355">
    <property type="term" value="F:inorganic triphosphate phosphatase activity"/>
    <property type="evidence" value="ECO:0007669"/>
    <property type="project" value="InterPro"/>
</dbReference>
<dbReference type="InterPro" id="IPR033469">
    <property type="entry name" value="CYTH-like_dom_sf"/>
</dbReference>
<sequence length="533" mass="60154">MECSGPDTGHDFFVPVETEIKLQFLEDLGDRAFRSALRNAVGPVIPRCLRRHLVSTYYDTGTRDLAARNCTLRLRRVGDARTQTLKIPMKAVSGKNIGLQTYHEFESPADGQRPDLSQLAVSNKVIAWLRQCEPALKPVFTTDIRRTIWLVQQNVSQIELAWDRGDIQAEGRVEPVNELELELKSGSRSDLLDLAASLVEHLPVRLGDATKAERGDALAHDQDPVAVRSSALHLPGKTPISDAFRRCVADCIGQMRANERGIRAGGNPEAVHQFRVALRRLRAVISTCRDIVDEDVYAHWQADLRWAHQAFGRARDLDVLAGATLAPLQRQLPEDRDIAAFAQLVAETREQAHRQARSAIEEKRYTLVLLDIAQRLDAADWGRRSAAATAALPAREFAVARLQRRFKKVRNLSEKWSRLTAAERHRLRIHVKKLRYMTNSFASLFPTRVTRYFQQGLERLQDVLGALNDAWVGRQYVQDLTGVAIGSGSLTETAALRLRALFAGWHRRGIADCDQQFDTAWRAFAAQRRFWKT</sequence>
<feature type="domain" description="CYTH" evidence="1">
    <location>
        <begin position="15"/>
        <end position="222"/>
    </location>
</feature>
<dbReference type="CDD" id="cd07756">
    <property type="entry name" value="CYTH-like_Pase_CHAD"/>
    <property type="match status" value="1"/>
</dbReference>
<evidence type="ECO:0000259" key="1">
    <source>
        <dbReference type="PROSITE" id="PS51707"/>
    </source>
</evidence>
<dbReference type="EMBL" id="SNYW01000007">
    <property type="protein sequence ID" value="TDQ82976.1"/>
    <property type="molecule type" value="Genomic_DNA"/>
</dbReference>
<dbReference type="PANTHER" id="PTHR39569">
    <property type="entry name" value="INORGANIC TRIPHOSPHATASE"/>
    <property type="match status" value="1"/>
</dbReference>
<comment type="caution">
    <text evidence="3">The sequence shown here is derived from an EMBL/GenBank/DDBJ whole genome shotgun (WGS) entry which is preliminary data.</text>
</comment>
<evidence type="ECO:0000259" key="2">
    <source>
        <dbReference type="PROSITE" id="PS51708"/>
    </source>
</evidence>
<dbReference type="Gene3D" id="1.40.20.10">
    <property type="entry name" value="CHAD domain"/>
    <property type="match status" value="1"/>
</dbReference>
<dbReference type="GO" id="GO:0046872">
    <property type="term" value="F:metal ion binding"/>
    <property type="evidence" value="ECO:0007669"/>
    <property type="project" value="TreeGrafter"/>
</dbReference>
<evidence type="ECO:0000313" key="4">
    <source>
        <dbReference type="Proteomes" id="UP000295783"/>
    </source>
</evidence>
<dbReference type="PROSITE" id="PS51708">
    <property type="entry name" value="CHAD"/>
    <property type="match status" value="1"/>
</dbReference>
<dbReference type="Proteomes" id="UP000295783">
    <property type="component" value="Unassembled WGS sequence"/>
</dbReference>
<dbReference type="InterPro" id="IPR007899">
    <property type="entry name" value="CHAD_dom"/>
</dbReference>
<evidence type="ECO:0000313" key="3">
    <source>
        <dbReference type="EMBL" id="TDQ82976.1"/>
    </source>
</evidence>
<proteinExistence type="predicted"/>
<dbReference type="InterPro" id="IPR039013">
    <property type="entry name" value="YgiF"/>
</dbReference>
<gene>
    <name evidence="3" type="ORF">A8950_1258</name>
</gene>
<dbReference type="AlphaFoldDB" id="A0A4R6WUL8"/>
<reference evidence="3 4" key="1">
    <citation type="submission" date="2019-03" db="EMBL/GenBank/DDBJ databases">
        <title>Genomic Encyclopedia of Type Strains, Phase III (KMG-III): the genomes of soil and plant-associated and newly described type strains.</title>
        <authorList>
            <person name="Whitman W."/>
        </authorList>
    </citation>
    <scope>NUCLEOTIDE SEQUENCE [LARGE SCALE GENOMIC DNA]</scope>
    <source>
        <strain evidence="3 4">CGMCC 1.7660</strain>
    </source>
</reference>